<reference evidence="4" key="1">
    <citation type="submission" date="2018-05" db="EMBL/GenBank/DDBJ databases">
        <title>Draft genome of Mucuna pruriens seed.</title>
        <authorList>
            <person name="Nnadi N.E."/>
            <person name="Vos R."/>
            <person name="Hasami M.H."/>
            <person name="Devisetty U.K."/>
            <person name="Aguiy J.C."/>
        </authorList>
    </citation>
    <scope>NUCLEOTIDE SEQUENCE [LARGE SCALE GENOMIC DNA]</scope>
    <source>
        <strain evidence="4">JCA_2017</strain>
    </source>
</reference>
<dbReference type="Pfam" id="PF13639">
    <property type="entry name" value="zf-RING_2"/>
    <property type="match status" value="1"/>
</dbReference>
<keyword evidence="2" id="KW-1133">Transmembrane helix</keyword>
<dbReference type="EMBL" id="QJKJ01004001">
    <property type="protein sequence ID" value="RDX95978.1"/>
    <property type="molecule type" value="Genomic_DNA"/>
</dbReference>
<feature type="domain" description="RING-type" evidence="3">
    <location>
        <begin position="106"/>
        <end position="148"/>
    </location>
</feature>
<keyword evidence="5" id="KW-1185">Reference proteome</keyword>
<evidence type="ECO:0000256" key="2">
    <source>
        <dbReference type="SAM" id="Phobius"/>
    </source>
</evidence>
<dbReference type="PANTHER" id="PTHR46719:SF14">
    <property type="entry name" value="TRANSCRIPTION FACTOR C2H2 FAMILY-RELATED"/>
    <property type="match status" value="1"/>
</dbReference>
<keyword evidence="1" id="KW-0862">Zinc</keyword>
<dbReference type="PANTHER" id="PTHR46719">
    <property type="entry name" value="TRANSCRIPTION FACTOR C2H2 FAMILY-RELATED"/>
    <property type="match status" value="1"/>
</dbReference>
<comment type="caution">
    <text evidence="4">The sequence shown here is derived from an EMBL/GenBank/DDBJ whole genome shotgun (WGS) entry which is preliminary data.</text>
</comment>
<evidence type="ECO:0000313" key="4">
    <source>
        <dbReference type="EMBL" id="RDX95978.1"/>
    </source>
</evidence>
<dbReference type="InterPro" id="IPR013083">
    <property type="entry name" value="Znf_RING/FYVE/PHD"/>
</dbReference>
<dbReference type="CDD" id="cd16461">
    <property type="entry name" value="RING-H2_EL5-like"/>
    <property type="match status" value="1"/>
</dbReference>
<dbReference type="GO" id="GO:0008270">
    <property type="term" value="F:zinc ion binding"/>
    <property type="evidence" value="ECO:0007669"/>
    <property type="project" value="UniProtKB-KW"/>
</dbReference>
<dbReference type="OrthoDB" id="8062037at2759"/>
<dbReference type="SUPFAM" id="SSF57850">
    <property type="entry name" value="RING/U-box"/>
    <property type="match status" value="1"/>
</dbReference>
<sequence length="164" mass="18219">MNNSSNKKDDEGGFDAGGYTYGVAFVIGFIFLLVTMGFACVRLRMSRGPNMLNILAGIPPSHDARREEESGEQGLGLHDIDTSFEDYPKFLYSQIDKKGSTSTNSCSICLGDYKESDILRLLPHCDHLFHLACVDPWLRLHSTCPICRKSSLHPLPVVFIASYV</sequence>
<proteinExistence type="predicted"/>
<evidence type="ECO:0000259" key="3">
    <source>
        <dbReference type="PROSITE" id="PS50089"/>
    </source>
</evidence>
<gene>
    <name evidence="4" type="primary">ATL70</name>
    <name evidence="4" type="ORF">CR513_21427</name>
</gene>
<dbReference type="Proteomes" id="UP000257109">
    <property type="component" value="Unassembled WGS sequence"/>
</dbReference>
<protein>
    <submittedName>
        <fullName evidence="4">RING-H2 finger protein ATL70</fullName>
    </submittedName>
</protein>
<feature type="transmembrane region" description="Helical" evidence="2">
    <location>
        <begin position="20"/>
        <end position="41"/>
    </location>
</feature>
<evidence type="ECO:0000256" key="1">
    <source>
        <dbReference type="PROSITE-ProRule" id="PRU00175"/>
    </source>
</evidence>
<dbReference type="InterPro" id="IPR045899">
    <property type="entry name" value="ATL71-like"/>
</dbReference>
<organism evidence="4 5">
    <name type="scientific">Mucuna pruriens</name>
    <name type="common">Velvet bean</name>
    <name type="synonym">Dolichos pruriens</name>
    <dbReference type="NCBI Taxonomy" id="157652"/>
    <lineage>
        <taxon>Eukaryota</taxon>
        <taxon>Viridiplantae</taxon>
        <taxon>Streptophyta</taxon>
        <taxon>Embryophyta</taxon>
        <taxon>Tracheophyta</taxon>
        <taxon>Spermatophyta</taxon>
        <taxon>Magnoliopsida</taxon>
        <taxon>eudicotyledons</taxon>
        <taxon>Gunneridae</taxon>
        <taxon>Pentapetalae</taxon>
        <taxon>rosids</taxon>
        <taxon>fabids</taxon>
        <taxon>Fabales</taxon>
        <taxon>Fabaceae</taxon>
        <taxon>Papilionoideae</taxon>
        <taxon>50 kb inversion clade</taxon>
        <taxon>NPAAA clade</taxon>
        <taxon>indigoferoid/millettioid clade</taxon>
        <taxon>Phaseoleae</taxon>
        <taxon>Mucuna</taxon>
    </lineage>
</organism>
<feature type="non-terminal residue" evidence="4">
    <location>
        <position position="1"/>
    </location>
</feature>
<name>A0A371GZI6_MUCPR</name>
<dbReference type="Gene3D" id="3.30.40.10">
    <property type="entry name" value="Zinc/RING finger domain, C3HC4 (zinc finger)"/>
    <property type="match status" value="1"/>
</dbReference>
<evidence type="ECO:0000313" key="5">
    <source>
        <dbReference type="Proteomes" id="UP000257109"/>
    </source>
</evidence>
<dbReference type="InterPro" id="IPR001841">
    <property type="entry name" value="Znf_RING"/>
</dbReference>
<dbReference type="PROSITE" id="PS50089">
    <property type="entry name" value="ZF_RING_2"/>
    <property type="match status" value="1"/>
</dbReference>
<accession>A0A371GZI6</accession>
<keyword evidence="2" id="KW-0812">Transmembrane</keyword>
<keyword evidence="1" id="KW-0479">Metal-binding</keyword>
<keyword evidence="2" id="KW-0472">Membrane</keyword>
<keyword evidence="1" id="KW-0863">Zinc-finger</keyword>
<dbReference type="AlphaFoldDB" id="A0A371GZI6"/>
<dbReference type="SMART" id="SM00184">
    <property type="entry name" value="RING"/>
    <property type="match status" value="1"/>
</dbReference>